<protein>
    <submittedName>
        <fullName evidence="4">Peptidase_M1_N domain-containing protein</fullName>
    </submittedName>
</protein>
<dbReference type="EMBL" id="UYRR01029454">
    <property type="protein sequence ID" value="VDK40080.1"/>
    <property type="molecule type" value="Genomic_DNA"/>
</dbReference>
<feature type="domain" description="Aminopeptidase N-like N-terminal" evidence="1">
    <location>
        <begin position="1"/>
        <end position="42"/>
    </location>
</feature>
<proteinExistence type="predicted"/>
<dbReference type="Pfam" id="PF17900">
    <property type="entry name" value="Peptidase_M1_N"/>
    <property type="match status" value="1"/>
</dbReference>
<dbReference type="SUPFAM" id="SSF63737">
    <property type="entry name" value="Leukotriene A4 hydrolase N-terminal domain"/>
    <property type="match status" value="1"/>
</dbReference>
<organism evidence="4">
    <name type="scientific">Anisakis simplex</name>
    <name type="common">Herring worm</name>
    <dbReference type="NCBI Taxonomy" id="6269"/>
    <lineage>
        <taxon>Eukaryota</taxon>
        <taxon>Metazoa</taxon>
        <taxon>Ecdysozoa</taxon>
        <taxon>Nematoda</taxon>
        <taxon>Chromadorea</taxon>
        <taxon>Rhabditida</taxon>
        <taxon>Spirurina</taxon>
        <taxon>Ascaridomorpha</taxon>
        <taxon>Ascaridoidea</taxon>
        <taxon>Anisakidae</taxon>
        <taxon>Anisakis</taxon>
        <taxon>Anisakis simplex complex</taxon>
    </lineage>
</organism>
<dbReference type="Proteomes" id="UP000267096">
    <property type="component" value="Unassembled WGS sequence"/>
</dbReference>
<dbReference type="GO" id="GO:0043171">
    <property type="term" value="P:peptide catabolic process"/>
    <property type="evidence" value="ECO:0007669"/>
    <property type="project" value="TreeGrafter"/>
</dbReference>
<dbReference type="InterPro" id="IPR042097">
    <property type="entry name" value="Aminopeptidase_N-like_N_sf"/>
</dbReference>
<dbReference type="PANTHER" id="PTHR11533:SF299">
    <property type="entry name" value="AMINOPEPTIDASE"/>
    <property type="match status" value="1"/>
</dbReference>
<sequence>MEPARARWVFPCLDEPAYKAVFHITLIYPRGLVALANAMERPAVPVKYVFISSPISPITILPVESPGTGTAEKFCEQN</sequence>
<dbReference type="AlphaFoldDB" id="A0A0M3JQ46"/>
<dbReference type="InterPro" id="IPR050344">
    <property type="entry name" value="Peptidase_M1_aminopeptidases"/>
</dbReference>
<dbReference type="PANTHER" id="PTHR11533">
    <property type="entry name" value="PROTEASE M1 ZINC METALLOPROTEASE"/>
    <property type="match status" value="1"/>
</dbReference>
<reference evidence="4" key="1">
    <citation type="submission" date="2017-02" db="UniProtKB">
        <authorList>
            <consortium name="WormBaseParasite"/>
        </authorList>
    </citation>
    <scope>IDENTIFICATION</scope>
</reference>
<gene>
    <name evidence="2" type="ORF">ASIM_LOCUS9524</name>
</gene>
<dbReference type="GO" id="GO:0016020">
    <property type="term" value="C:membrane"/>
    <property type="evidence" value="ECO:0007669"/>
    <property type="project" value="TreeGrafter"/>
</dbReference>
<evidence type="ECO:0000259" key="1">
    <source>
        <dbReference type="Pfam" id="PF17900"/>
    </source>
</evidence>
<dbReference type="GO" id="GO:0005737">
    <property type="term" value="C:cytoplasm"/>
    <property type="evidence" value="ECO:0007669"/>
    <property type="project" value="TreeGrafter"/>
</dbReference>
<dbReference type="WBParaSite" id="ASIM_0000979701-mRNA-1">
    <property type="protein sequence ID" value="ASIM_0000979701-mRNA-1"/>
    <property type="gene ID" value="ASIM_0000979701"/>
</dbReference>
<dbReference type="GO" id="GO:0042277">
    <property type="term" value="F:peptide binding"/>
    <property type="evidence" value="ECO:0007669"/>
    <property type="project" value="TreeGrafter"/>
</dbReference>
<dbReference type="InterPro" id="IPR045357">
    <property type="entry name" value="Aminopeptidase_N-like_N"/>
</dbReference>
<dbReference type="GO" id="GO:0070006">
    <property type="term" value="F:metalloaminopeptidase activity"/>
    <property type="evidence" value="ECO:0007669"/>
    <property type="project" value="TreeGrafter"/>
</dbReference>
<dbReference type="OrthoDB" id="5868348at2759"/>
<evidence type="ECO:0000313" key="2">
    <source>
        <dbReference type="EMBL" id="VDK40080.1"/>
    </source>
</evidence>
<name>A0A0M3JQ46_ANISI</name>
<evidence type="ECO:0000313" key="4">
    <source>
        <dbReference type="WBParaSite" id="ASIM_0000979701-mRNA-1"/>
    </source>
</evidence>
<evidence type="ECO:0000313" key="3">
    <source>
        <dbReference type="Proteomes" id="UP000267096"/>
    </source>
</evidence>
<reference evidence="2 3" key="2">
    <citation type="submission" date="2018-11" db="EMBL/GenBank/DDBJ databases">
        <authorList>
            <consortium name="Pathogen Informatics"/>
        </authorList>
    </citation>
    <scope>NUCLEOTIDE SEQUENCE [LARGE SCALE GENOMIC DNA]</scope>
</reference>
<dbReference type="GO" id="GO:0006508">
    <property type="term" value="P:proteolysis"/>
    <property type="evidence" value="ECO:0007669"/>
    <property type="project" value="TreeGrafter"/>
</dbReference>
<accession>A0A0M3JQ46</accession>
<keyword evidence="3" id="KW-1185">Reference proteome</keyword>
<dbReference type="Gene3D" id="2.60.40.1730">
    <property type="entry name" value="tricorn interacting facor f3 domain"/>
    <property type="match status" value="1"/>
</dbReference>
<dbReference type="GO" id="GO:0008270">
    <property type="term" value="F:zinc ion binding"/>
    <property type="evidence" value="ECO:0007669"/>
    <property type="project" value="TreeGrafter"/>
</dbReference>
<dbReference type="GO" id="GO:0005615">
    <property type="term" value="C:extracellular space"/>
    <property type="evidence" value="ECO:0007669"/>
    <property type="project" value="TreeGrafter"/>
</dbReference>